<keyword evidence="3" id="KW-1185">Reference proteome</keyword>
<dbReference type="WBParaSite" id="ACAC_0000327801-mRNA-1">
    <property type="protein sequence ID" value="ACAC_0000327801-mRNA-1"/>
    <property type="gene ID" value="ACAC_0000327801"/>
</dbReference>
<name>A0A0K0CZT6_ANGCA</name>
<evidence type="ECO:0000256" key="1">
    <source>
        <dbReference type="SAM" id="MobiDB-lite"/>
    </source>
</evidence>
<proteinExistence type="predicted"/>
<dbReference type="GO" id="GO:0005730">
    <property type="term" value="C:nucleolus"/>
    <property type="evidence" value="ECO:0007669"/>
    <property type="project" value="TreeGrafter"/>
</dbReference>
<dbReference type="GO" id="GO:0003682">
    <property type="term" value="F:chromatin binding"/>
    <property type="evidence" value="ECO:0007669"/>
    <property type="project" value="TreeGrafter"/>
</dbReference>
<evidence type="ECO:0000313" key="4">
    <source>
        <dbReference type="WBParaSite" id="ACAC_0000327801-mRNA-1"/>
    </source>
</evidence>
<dbReference type="PANTHER" id="PTHR14428">
    <property type="entry name" value="NUCLEOLAR COMPLEX PROTEIN 3"/>
    <property type="match status" value="1"/>
</dbReference>
<feature type="domain" description="Nucleolar complex-associated protein 3 N-terminal" evidence="2">
    <location>
        <begin position="199"/>
        <end position="308"/>
    </location>
</feature>
<dbReference type="AlphaFoldDB" id="A0A0K0CZT6"/>
<dbReference type="GO" id="GO:0006270">
    <property type="term" value="P:DNA replication initiation"/>
    <property type="evidence" value="ECO:0007669"/>
    <property type="project" value="TreeGrafter"/>
</dbReference>
<protein>
    <submittedName>
        <fullName evidence="4">NOC3p domain-containing protein</fullName>
    </submittedName>
</protein>
<feature type="compositionally biased region" description="Basic residues" evidence="1">
    <location>
        <begin position="13"/>
        <end position="22"/>
    </location>
</feature>
<reference evidence="4" key="2">
    <citation type="submission" date="2017-02" db="UniProtKB">
        <authorList>
            <consortium name="WormBaseParasite"/>
        </authorList>
    </citation>
    <scope>IDENTIFICATION</scope>
</reference>
<dbReference type="Proteomes" id="UP000035642">
    <property type="component" value="Unassembled WGS sequence"/>
</dbReference>
<feature type="region of interest" description="Disordered" evidence="1">
    <location>
        <begin position="1"/>
        <end position="22"/>
    </location>
</feature>
<dbReference type="InterPro" id="IPR011501">
    <property type="entry name" value="Noc3_N"/>
</dbReference>
<dbReference type="STRING" id="6313.A0A0K0CZT6"/>
<dbReference type="PANTHER" id="PTHR14428:SF5">
    <property type="entry name" value="NUCLEOLAR COMPLEX PROTEIN 3 HOMOLOG"/>
    <property type="match status" value="1"/>
</dbReference>
<dbReference type="Pfam" id="PF07540">
    <property type="entry name" value="NOC3p"/>
    <property type="match status" value="1"/>
</dbReference>
<sequence length="353" mass="41408">MGFASSSREVKLKMMKTSHTRKTTRKLNRLAQRKKLSRNVIDGLKDIKARRSKESRKRALNIEDDWIDDRNAHYNDEAEDNLPLDMLDADVDWENSAFAGMVRRHNRKFEHLCNRDDDDGDIEKKKRKFEVYLDDNLEEMLPIKLKDGRVFRPTREKNMEMEDEPDQNQVKEETVEFEDFSGLTAVELLLKRKEMVHQFKQTISGYAHDLLTDPHDNAFDHAACLVLSLQIYRLRDLFQLCQGEKVHSLVRESVQKLALLSIMQALIDIIPGYSIRELNEEEKQQKVKKETKKLRNFEEVLLRYYLKFLQFCEKKMESIPEAVANAKSMEIARAIIFGKGSKICVVPHELHRG</sequence>
<evidence type="ECO:0000313" key="3">
    <source>
        <dbReference type="Proteomes" id="UP000035642"/>
    </source>
</evidence>
<accession>A0A0K0CZT6</accession>
<evidence type="ECO:0000259" key="2">
    <source>
        <dbReference type="Pfam" id="PF07540"/>
    </source>
</evidence>
<reference evidence="3" key="1">
    <citation type="submission" date="2012-09" db="EMBL/GenBank/DDBJ databases">
        <authorList>
            <person name="Martin A.A."/>
        </authorList>
    </citation>
    <scope>NUCLEOTIDE SEQUENCE</scope>
</reference>
<dbReference type="InterPro" id="IPR016903">
    <property type="entry name" value="Nucleolar_cplx-assoc_3"/>
</dbReference>
<organism evidence="3 4">
    <name type="scientific">Angiostrongylus cantonensis</name>
    <name type="common">Rat lungworm</name>
    <dbReference type="NCBI Taxonomy" id="6313"/>
    <lineage>
        <taxon>Eukaryota</taxon>
        <taxon>Metazoa</taxon>
        <taxon>Ecdysozoa</taxon>
        <taxon>Nematoda</taxon>
        <taxon>Chromadorea</taxon>
        <taxon>Rhabditida</taxon>
        <taxon>Rhabditina</taxon>
        <taxon>Rhabditomorpha</taxon>
        <taxon>Strongyloidea</taxon>
        <taxon>Metastrongylidae</taxon>
        <taxon>Angiostrongylus</taxon>
    </lineage>
</organism>